<dbReference type="HOGENOM" id="CLU_130224_0_0_1"/>
<dbReference type="EnsemblPlants" id="Bo7g075830.1">
    <property type="protein sequence ID" value="Bo7g075830.1"/>
    <property type="gene ID" value="Bo7g075830"/>
</dbReference>
<dbReference type="Proteomes" id="UP000032141">
    <property type="component" value="Chromosome C7"/>
</dbReference>
<sequence length="139" mass="15910">MTNIEKLQFSALKITGENYIGWVTNVKPYLVMKKITETIKIGNKSSLEHIAEAIIFLKKHLDENLTHDYASVEDPAELWQALKERCGCKGHWSRTCRTPPHFCKLYQESTKGKAKEVNLTQKFEGTSYLDASDFANELD</sequence>
<dbReference type="Gramene" id="Bo7g075830.1">
    <property type="protein sequence ID" value="Bo7g075830.1"/>
    <property type="gene ID" value="Bo7g075830"/>
</dbReference>
<evidence type="ECO:0000313" key="1">
    <source>
        <dbReference type="EnsemblPlants" id="Bo7g075830.1"/>
    </source>
</evidence>
<proteinExistence type="predicted"/>
<reference evidence="1 2" key="1">
    <citation type="journal article" date="2014" name="Genome Biol.">
        <title>Transcriptome and methylome profiling reveals relics of genome dominance in the mesopolyploid Brassica oleracea.</title>
        <authorList>
            <person name="Parkin I.A."/>
            <person name="Koh C."/>
            <person name="Tang H."/>
            <person name="Robinson S.J."/>
            <person name="Kagale S."/>
            <person name="Clarke W.E."/>
            <person name="Town C.D."/>
            <person name="Nixon J."/>
            <person name="Krishnakumar V."/>
            <person name="Bidwell S.L."/>
            <person name="Denoeud F."/>
            <person name="Belcram H."/>
            <person name="Links M.G."/>
            <person name="Just J."/>
            <person name="Clarke C."/>
            <person name="Bender T."/>
            <person name="Huebert T."/>
            <person name="Mason A.S."/>
            <person name="Pires J.C."/>
            <person name="Barker G."/>
            <person name="Moore J."/>
            <person name="Walley P.G."/>
            <person name="Manoli S."/>
            <person name="Batley J."/>
            <person name="Edwards D."/>
            <person name="Nelson M.N."/>
            <person name="Wang X."/>
            <person name="Paterson A.H."/>
            <person name="King G."/>
            <person name="Bancroft I."/>
            <person name="Chalhoub B."/>
            <person name="Sharpe A.G."/>
        </authorList>
    </citation>
    <scope>NUCLEOTIDE SEQUENCE</scope>
    <source>
        <strain evidence="1 2">cv. TO1000</strain>
    </source>
</reference>
<name>A0A0D3D9M3_BRAOL</name>
<dbReference type="PANTHER" id="PTHR33325:SF5">
    <property type="entry name" value="TRANSCRIPTION FACTOR INTERACTOR AND REGULATOR CCHC(ZN) FAMILY"/>
    <property type="match status" value="1"/>
</dbReference>
<dbReference type="AlphaFoldDB" id="A0A0D3D9M3"/>
<organism evidence="1 2">
    <name type="scientific">Brassica oleracea var. oleracea</name>
    <dbReference type="NCBI Taxonomy" id="109376"/>
    <lineage>
        <taxon>Eukaryota</taxon>
        <taxon>Viridiplantae</taxon>
        <taxon>Streptophyta</taxon>
        <taxon>Embryophyta</taxon>
        <taxon>Tracheophyta</taxon>
        <taxon>Spermatophyta</taxon>
        <taxon>Magnoliopsida</taxon>
        <taxon>eudicotyledons</taxon>
        <taxon>Gunneridae</taxon>
        <taxon>Pentapetalae</taxon>
        <taxon>rosids</taxon>
        <taxon>malvids</taxon>
        <taxon>Brassicales</taxon>
        <taxon>Brassicaceae</taxon>
        <taxon>Brassiceae</taxon>
        <taxon>Brassica</taxon>
    </lineage>
</organism>
<dbReference type="PANTHER" id="PTHR33325">
    <property type="entry name" value="ZINC FINGER, CCHC-TYPE-RELATED"/>
    <property type="match status" value="1"/>
</dbReference>
<evidence type="ECO:0008006" key="3">
    <source>
        <dbReference type="Google" id="ProtNLM"/>
    </source>
</evidence>
<reference evidence="1" key="2">
    <citation type="submission" date="2015-03" db="UniProtKB">
        <authorList>
            <consortium name="EnsemblPlants"/>
        </authorList>
    </citation>
    <scope>IDENTIFICATION</scope>
</reference>
<dbReference type="OMA" id="HGHGYEV"/>
<evidence type="ECO:0000313" key="2">
    <source>
        <dbReference type="Proteomes" id="UP000032141"/>
    </source>
</evidence>
<keyword evidence="2" id="KW-1185">Reference proteome</keyword>
<accession>A0A0D3D9M3</accession>
<protein>
    <recommendedName>
        <fullName evidence="3">Retrotransposon Copia-like N-terminal domain-containing protein</fullName>
    </recommendedName>
</protein>